<evidence type="ECO:0000259" key="1">
    <source>
        <dbReference type="PROSITE" id="PS50106"/>
    </source>
</evidence>
<accession>A0A7S1WFU5</accession>
<sequence>MFCCCAASEEGANNYSTIAVDEGDPGLQVEPSKFDASSPARKATPLARSFAITVERKKPKAALGVVLDPSGIEAVYVCSVQPGSHPVNEANERSADQLMPGDFIFGVNGVTSDLAAMMQEVQSATTLTLSVRRPQEFSISLCRNGQSVGCAITYDATTGISLVIEAINGGPVNSWNEQNPSKQVLVGDRITAVNGFQGPAVQLLEQIRSNDELRLTFVRPGPA</sequence>
<evidence type="ECO:0000313" key="2">
    <source>
        <dbReference type="EMBL" id="CAD9165520.1"/>
    </source>
</evidence>
<dbReference type="PROSITE" id="PS50106">
    <property type="entry name" value="PDZ"/>
    <property type="match status" value="1"/>
</dbReference>
<dbReference type="SUPFAM" id="SSF50156">
    <property type="entry name" value="PDZ domain-like"/>
    <property type="match status" value="2"/>
</dbReference>
<reference evidence="2" key="1">
    <citation type="submission" date="2021-01" db="EMBL/GenBank/DDBJ databases">
        <authorList>
            <person name="Corre E."/>
            <person name="Pelletier E."/>
            <person name="Niang G."/>
            <person name="Scheremetjew M."/>
            <person name="Finn R."/>
            <person name="Kale V."/>
            <person name="Holt S."/>
            <person name="Cochrane G."/>
            <person name="Meng A."/>
            <person name="Brown T."/>
            <person name="Cohen L."/>
        </authorList>
    </citation>
    <scope>NUCLEOTIDE SEQUENCE</scope>
    <source>
        <strain evidence="2">OF101</strain>
    </source>
</reference>
<dbReference type="EMBL" id="HBGE01070574">
    <property type="protein sequence ID" value="CAD9165520.1"/>
    <property type="molecule type" value="Transcribed_RNA"/>
</dbReference>
<protein>
    <recommendedName>
        <fullName evidence="1">PDZ domain-containing protein</fullName>
    </recommendedName>
</protein>
<dbReference type="InterPro" id="IPR036034">
    <property type="entry name" value="PDZ_sf"/>
</dbReference>
<gene>
    <name evidence="2" type="ORF">ACAT0790_LOCUS42288</name>
</gene>
<dbReference type="InterPro" id="IPR001478">
    <property type="entry name" value="PDZ"/>
</dbReference>
<organism evidence="2">
    <name type="scientific">Alexandrium catenella</name>
    <name type="common">Red tide dinoflagellate</name>
    <name type="synonym">Gonyaulax catenella</name>
    <dbReference type="NCBI Taxonomy" id="2925"/>
    <lineage>
        <taxon>Eukaryota</taxon>
        <taxon>Sar</taxon>
        <taxon>Alveolata</taxon>
        <taxon>Dinophyceae</taxon>
        <taxon>Gonyaulacales</taxon>
        <taxon>Pyrocystaceae</taxon>
        <taxon>Alexandrium</taxon>
    </lineage>
</organism>
<proteinExistence type="predicted"/>
<dbReference type="Gene3D" id="2.30.42.10">
    <property type="match status" value="1"/>
</dbReference>
<feature type="domain" description="PDZ" evidence="1">
    <location>
        <begin position="51"/>
        <end position="135"/>
    </location>
</feature>
<name>A0A7S1WFU5_ALECA</name>
<dbReference type="AlphaFoldDB" id="A0A7S1WFU5"/>